<name>A0A0G1MGX2_9BACT</name>
<proteinExistence type="predicted"/>
<dbReference type="AlphaFoldDB" id="A0A0G1MGX2"/>
<dbReference type="Proteomes" id="UP000033999">
    <property type="component" value="Unassembled WGS sequence"/>
</dbReference>
<dbReference type="EMBL" id="LCKX01000012">
    <property type="protein sequence ID" value="KKU07322.1"/>
    <property type="molecule type" value="Genomic_DNA"/>
</dbReference>
<protein>
    <submittedName>
        <fullName evidence="1">Uncharacterized protein</fullName>
    </submittedName>
</protein>
<evidence type="ECO:0000313" key="2">
    <source>
        <dbReference type="Proteomes" id="UP000033999"/>
    </source>
</evidence>
<evidence type="ECO:0000313" key="1">
    <source>
        <dbReference type="EMBL" id="KKU07322.1"/>
    </source>
</evidence>
<sequence length="440" mass="50126">MQKTYSFLRDPTIGLRIAHEPHTTLSVLPADVRKVFTRLYSTALYLKSNEDAPRAPIMIELLEEYWPNHDAASYYAELPSAIVEIHGYFADFVRHYLPRNLRQLFTSEGIITNVDDPADLVVSIFFPNDIRGNGSASRLSGLEEIRSWIALRTWFCAVRWLAERDILQRGRERMQRITAAFEDGVFASCSMSRIRDIHVRYNPHGFVFREIADSLGKTTVTMPLSSRHIDVKGTPVEVFFHSRVKSPDSIWRKVNASRKISDHLAEMIIFLTGDDYHRASAMLTHTVLHEGKPKVAGGRRVDGTPNPNAFTYDGVYWSGTINVGGIISELECASMKRYFNGVAGLTMFNHLVYEVRRLFRQNSDGSPCLWEMIFPCSLYTPLTLELKVRMITRQLALVAEDFYPHDAVRARAEIERVGNLLHAHPQGIDDPLSVRGLMRL</sequence>
<comment type="caution">
    <text evidence="1">The sequence shown here is derived from an EMBL/GenBank/DDBJ whole genome shotgun (WGS) entry which is preliminary data.</text>
</comment>
<accession>A0A0G1MGX2</accession>
<gene>
    <name evidence="1" type="ORF">UX10_C0012G0004</name>
</gene>
<reference evidence="1 2" key="1">
    <citation type="journal article" date="2015" name="Nature">
        <title>rRNA introns, odd ribosomes, and small enigmatic genomes across a large radiation of phyla.</title>
        <authorList>
            <person name="Brown C.T."/>
            <person name="Hug L.A."/>
            <person name="Thomas B.C."/>
            <person name="Sharon I."/>
            <person name="Castelle C.J."/>
            <person name="Singh A."/>
            <person name="Wilkins M.J."/>
            <person name="Williams K.H."/>
            <person name="Banfield J.F."/>
        </authorList>
    </citation>
    <scope>NUCLEOTIDE SEQUENCE [LARGE SCALE GENOMIC DNA]</scope>
</reference>
<organism evidence="1 2">
    <name type="scientific">Candidatus Magasanikbacteria bacterium GW2011_GWA2_45_39</name>
    <dbReference type="NCBI Taxonomy" id="1619041"/>
    <lineage>
        <taxon>Bacteria</taxon>
        <taxon>Candidatus Magasanikiibacteriota</taxon>
    </lineage>
</organism>